<dbReference type="SUPFAM" id="SSF54747">
    <property type="entry name" value="Ribosomal L11/L12e N-terminal domain"/>
    <property type="match status" value="1"/>
</dbReference>
<evidence type="ECO:0000259" key="7">
    <source>
        <dbReference type="Pfam" id="PF03946"/>
    </source>
</evidence>
<dbReference type="InterPro" id="IPR036796">
    <property type="entry name" value="Ribosomal_uL11_N_sf"/>
</dbReference>
<evidence type="ECO:0000313" key="9">
    <source>
        <dbReference type="Proteomes" id="UP000319731"/>
    </source>
</evidence>
<dbReference type="InterPro" id="IPR020784">
    <property type="entry name" value="Ribosomal_uL11_N"/>
</dbReference>
<keyword evidence="2 5" id="KW-0689">Ribosomal protein</keyword>
<keyword evidence="9" id="KW-1185">Reference proteome</keyword>
<feature type="domain" description="Large ribosomal subunit protein uL11 N-terminal" evidence="7">
    <location>
        <begin position="17"/>
        <end position="75"/>
    </location>
</feature>
<accession>A0A507BM63</accession>
<protein>
    <recommendedName>
        <fullName evidence="4">Large ribosomal subunit protein uL11m</fullName>
    </recommendedName>
</protein>
<reference evidence="8 9" key="1">
    <citation type="journal article" date="2019" name="Sci. Rep.">
        <title>Comparative genomics of chytrid fungi reveal insights into the obligate biotrophic and pathogenic lifestyle of Synchytrium endobioticum.</title>
        <authorList>
            <person name="van de Vossenberg B.T.L.H."/>
            <person name="Warris S."/>
            <person name="Nguyen H.D.T."/>
            <person name="van Gent-Pelzer M.P.E."/>
            <person name="Joly D.L."/>
            <person name="van de Geest H.C."/>
            <person name="Bonants P.J.M."/>
            <person name="Smith D.S."/>
            <person name="Levesque C.A."/>
            <person name="van der Lee T.A.J."/>
        </authorList>
    </citation>
    <scope>NUCLEOTIDE SEQUENCE [LARGE SCALE GENOMIC DNA]</scope>
    <source>
        <strain evidence="8 9">JEL517</strain>
    </source>
</reference>
<dbReference type="RefSeq" id="XP_031022342.1">
    <property type="nucleotide sequence ID" value="XM_031171695.1"/>
</dbReference>
<dbReference type="PANTHER" id="PTHR11661">
    <property type="entry name" value="60S RIBOSOMAL PROTEIN L12"/>
    <property type="match status" value="1"/>
</dbReference>
<comment type="similarity">
    <text evidence="1 5">Belongs to the universal ribosomal protein uL11 family.</text>
</comment>
<dbReference type="GO" id="GO:0006412">
    <property type="term" value="P:translation"/>
    <property type="evidence" value="ECO:0007669"/>
    <property type="project" value="InterPro"/>
</dbReference>
<dbReference type="GO" id="GO:0005762">
    <property type="term" value="C:mitochondrial large ribosomal subunit"/>
    <property type="evidence" value="ECO:0007669"/>
    <property type="project" value="TreeGrafter"/>
</dbReference>
<keyword evidence="3 5" id="KW-0687">Ribonucleoprotein</keyword>
<dbReference type="GeneID" id="42006992"/>
<dbReference type="EMBL" id="QEAO01000058">
    <property type="protein sequence ID" value="TPX30747.1"/>
    <property type="molecule type" value="Genomic_DNA"/>
</dbReference>
<dbReference type="Gene3D" id="3.30.1550.10">
    <property type="entry name" value="Ribosomal protein L11/L12, N-terminal domain"/>
    <property type="match status" value="1"/>
</dbReference>
<dbReference type="OrthoDB" id="1091498at2759"/>
<evidence type="ECO:0000256" key="4">
    <source>
        <dbReference type="ARBA" id="ARBA00040104"/>
    </source>
</evidence>
<evidence type="ECO:0000313" key="8">
    <source>
        <dbReference type="EMBL" id="TPX30747.1"/>
    </source>
</evidence>
<dbReference type="Pfam" id="PF03946">
    <property type="entry name" value="Ribosomal_L11_N"/>
    <property type="match status" value="1"/>
</dbReference>
<dbReference type="HAMAP" id="MF_00736">
    <property type="entry name" value="Ribosomal_uL11"/>
    <property type="match status" value="1"/>
</dbReference>
<dbReference type="SUPFAM" id="SSF46906">
    <property type="entry name" value="Ribosomal protein L11, C-terminal domain"/>
    <property type="match status" value="1"/>
</dbReference>
<sequence>MASKKASAAVTSSTSLIRLIVSARKATPSPPVGPALGQRGIKAIDFCKAFNEKSKHFTEGLPLPVHILVKPDKTYTFQVKAPHASYLLKAAAGVEKGSGRTSDTEVGIVSLKHVYEIAKVKNADPGMESYNLHQVARMIAGQAKSMGIRIVA</sequence>
<dbReference type="InterPro" id="IPR020783">
    <property type="entry name" value="Ribosomal_uL11_C"/>
</dbReference>
<gene>
    <name evidence="8" type="ORF">SmJEL517_g05769</name>
</gene>
<dbReference type="SMART" id="SM00649">
    <property type="entry name" value="RL11"/>
    <property type="match status" value="1"/>
</dbReference>
<dbReference type="Gene3D" id="1.10.10.250">
    <property type="entry name" value="Ribosomal protein L11, C-terminal domain"/>
    <property type="match status" value="1"/>
</dbReference>
<dbReference type="GO" id="GO:0070180">
    <property type="term" value="F:large ribosomal subunit rRNA binding"/>
    <property type="evidence" value="ECO:0007669"/>
    <property type="project" value="TreeGrafter"/>
</dbReference>
<dbReference type="GO" id="GO:0003735">
    <property type="term" value="F:structural constituent of ribosome"/>
    <property type="evidence" value="ECO:0007669"/>
    <property type="project" value="InterPro"/>
</dbReference>
<dbReference type="InterPro" id="IPR006519">
    <property type="entry name" value="Ribosomal_uL11_bac-typ"/>
</dbReference>
<dbReference type="NCBIfam" id="TIGR01632">
    <property type="entry name" value="L11_bact"/>
    <property type="match status" value="1"/>
</dbReference>
<organism evidence="8 9">
    <name type="scientific">Synchytrium microbalum</name>
    <dbReference type="NCBI Taxonomy" id="1806994"/>
    <lineage>
        <taxon>Eukaryota</taxon>
        <taxon>Fungi</taxon>
        <taxon>Fungi incertae sedis</taxon>
        <taxon>Chytridiomycota</taxon>
        <taxon>Chytridiomycota incertae sedis</taxon>
        <taxon>Chytridiomycetes</taxon>
        <taxon>Synchytriales</taxon>
        <taxon>Synchytriaceae</taxon>
        <taxon>Synchytrium</taxon>
    </lineage>
</organism>
<dbReference type="Proteomes" id="UP000319731">
    <property type="component" value="Unassembled WGS sequence"/>
</dbReference>
<dbReference type="Pfam" id="PF00298">
    <property type="entry name" value="Ribosomal_L11"/>
    <property type="match status" value="1"/>
</dbReference>
<dbReference type="STRING" id="1806994.A0A507BM63"/>
<name>A0A507BM63_9FUNG</name>
<proteinExistence type="inferred from homology"/>
<comment type="caution">
    <text evidence="8">The sequence shown here is derived from an EMBL/GenBank/DDBJ whole genome shotgun (WGS) entry which is preliminary data.</text>
</comment>
<dbReference type="FunFam" id="1.10.10.250:FF:000003">
    <property type="entry name" value="Mitochondrial ribosomal protein L11"/>
    <property type="match status" value="1"/>
</dbReference>
<evidence type="ECO:0000256" key="3">
    <source>
        <dbReference type="ARBA" id="ARBA00023274"/>
    </source>
</evidence>
<evidence type="ECO:0000256" key="2">
    <source>
        <dbReference type="ARBA" id="ARBA00022980"/>
    </source>
</evidence>
<dbReference type="PANTHER" id="PTHR11661:SF1">
    <property type="entry name" value="LARGE RIBOSOMAL SUBUNIT PROTEIN UL11M"/>
    <property type="match status" value="1"/>
</dbReference>
<feature type="domain" description="Large ribosomal subunit protein uL11 C-terminal" evidence="6">
    <location>
        <begin position="80"/>
        <end position="150"/>
    </location>
</feature>
<evidence type="ECO:0000259" key="6">
    <source>
        <dbReference type="Pfam" id="PF00298"/>
    </source>
</evidence>
<dbReference type="CDD" id="cd00349">
    <property type="entry name" value="Ribosomal_L11"/>
    <property type="match status" value="1"/>
</dbReference>
<dbReference type="InterPro" id="IPR036769">
    <property type="entry name" value="Ribosomal_uL11_C_sf"/>
</dbReference>
<evidence type="ECO:0000256" key="1">
    <source>
        <dbReference type="ARBA" id="ARBA00010537"/>
    </source>
</evidence>
<dbReference type="AlphaFoldDB" id="A0A507BM63"/>
<dbReference type="InterPro" id="IPR000911">
    <property type="entry name" value="Ribosomal_uL11"/>
</dbReference>
<evidence type="ECO:0000256" key="5">
    <source>
        <dbReference type="RuleBase" id="RU003978"/>
    </source>
</evidence>